<evidence type="ECO:0000313" key="2">
    <source>
        <dbReference type="Proteomes" id="UP001147830"/>
    </source>
</evidence>
<comment type="caution">
    <text evidence="1">The sequence shown here is derived from an EMBL/GenBank/DDBJ whole genome shotgun (WGS) entry which is preliminary data.</text>
</comment>
<accession>A0A9X2WIT3</accession>
<dbReference type="AlphaFoldDB" id="A0A9X2WIT3"/>
<proteinExistence type="predicted"/>
<sequence length="141" mass="16061">MNFEEKLKKKTGGRAFFYSFQNVPWATRYEGLREAGFINSDILTLSEVKFKDAEKLLIDVLSTDLCYENEVMSKLSARELAKEFMAFQDKQARFFTNSNVPYSNGENAWSFTPITGATIDTGLMVKVGKQLDSMLWVADID</sequence>
<reference evidence="1" key="2">
    <citation type="submission" date="2022-08" db="EMBL/GenBank/DDBJ databases">
        <authorList>
            <person name="Dong C."/>
        </authorList>
    </citation>
    <scope>NUCLEOTIDE SEQUENCE</scope>
    <source>
        <strain evidence="1">59MF3M-4</strain>
    </source>
</reference>
<dbReference type="Proteomes" id="UP001147830">
    <property type="component" value="Unassembled WGS sequence"/>
</dbReference>
<dbReference type="RefSeq" id="WP_260977775.1">
    <property type="nucleotide sequence ID" value="NZ_JAOANI010000029.1"/>
</dbReference>
<keyword evidence="2" id="KW-1185">Reference proteome</keyword>
<evidence type="ECO:0000313" key="1">
    <source>
        <dbReference type="EMBL" id="MCT7360941.1"/>
    </source>
</evidence>
<dbReference type="EMBL" id="JAOANI010000029">
    <property type="protein sequence ID" value="MCT7360941.1"/>
    <property type="molecule type" value="Genomic_DNA"/>
</dbReference>
<gene>
    <name evidence="1" type="ORF">NYR02_18105</name>
</gene>
<name>A0A9X2WIT3_9GAMM</name>
<protein>
    <submittedName>
        <fullName evidence="1">Uncharacterized protein</fullName>
    </submittedName>
</protein>
<reference evidence="1" key="1">
    <citation type="journal article" date="2022" name="Front. Microbiol.">
        <title>Genome-based taxonomic rearrangement of Oceanobacter-related bacteria including the description of Thalassolituus hydrocarbonoclasticus sp. nov. and Thalassolituus pacificus sp. nov. and emended description of the genus Thalassolituus.</title>
        <authorList>
            <person name="Dong C."/>
            <person name="Wei L."/>
            <person name="Wang J."/>
            <person name="Lai Q."/>
            <person name="Huang Z."/>
            <person name="Shao Z."/>
        </authorList>
    </citation>
    <scope>NUCLEOTIDE SEQUENCE</scope>
    <source>
        <strain evidence="1">59MF3M-4</strain>
    </source>
</reference>
<organism evidence="1 2">
    <name type="scientific">Thalassolituus pacificus</name>
    <dbReference type="NCBI Taxonomy" id="2975440"/>
    <lineage>
        <taxon>Bacteria</taxon>
        <taxon>Pseudomonadati</taxon>
        <taxon>Pseudomonadota</taxon>
        <taxon>Gammaproteobacteria</taxon>
        <taxon>Oceanospirillales</taxon>
        <taxon>Oceanospirillaceae</taxon>
        <taxon>Thalassolituus</taxon>
    </lineage>
</organism>